<dbReference type="AlphaFoldDB" id="W3XBW5"/>
<keyword evidence="2" id="KW-0732">Signal</keyword>
<feature type="region of interest" description="Disordered" evidence="1">
    <location>
        <begin position="106"/>
        <end position="143"/>
    </location>
</feature>
<dbReference type="OrthoDB" id="3679184at2759"/>
<dbReference type="RefSeq" id="XP_007832188.1">
    <property type="nucleotide sequence ID" value="XM_007833997.1"/>
</dbReference>
<dbReference type="HOGENOM" id="CLU_150781_0_0_1"/>
<accession>W3XBW5</accession>
<feature type="signal peptide" evidence="2">
    <location>
        <begin position="1"/>
        <end position="16"/>
    </location>
</feature>
<evidence type="ECO:0000313" key="4">
    <source>
        <dbReference type="Proteomes" id="UP000030651"/>
    </source>
</evidence>
<gene>
    <name evidence="3" type="ORF">PFICI_05416</name>
</gene>
<protein>
    <recommendedName>
        <fullName evidence="5">Hypersensitive response-inducing protein</fullName>
    </recommendedName>
</protein>
<dbReference type="KEGG" id="pfy:PFICI_05416"/>
<evidence type="ECO:0008006" key="5">
    <source>
        <dbReference type="Google" id="ProtNLM"/>
    </source>
</evidence>
<evidence type="ECO:0000313" key="3">
    <source>
        <dbReference type="EMBL" id="ETS83540.1"/>
    </source>
</evidence>
<organism evidence="3 4">
    <name type="scientific">Pestalotiopsis fici (strain W106-1 / CGMCC3.15140)</name>
    <dbReference type="NCBI Taxonomy" id="1229662"/>
    <lineage>
        <taxon>Eukaryota</taxon>
        <taxon>Fungi</taxon>
        <taxon>Dikarya</taxon>
        <taxon>Ascomycota</taxon>
        <taxon>Pezizomycotina</taxon>
        <taxon>Sordariomycetes</taxon>
        <taxon>Xylariomycetidae</taxon>
        <taxon>Amphisphaeriales</taxon>
        <taxon>Sporocadaceae</taxon>
        <taxon>Pestalotiopsis</taxon>
    </lineage>
</organism>
<feature type="compositionally biased region" description="Polar residues" evidence="1">
    <location>
        <begin position="106"/>
        <end position="121"/>
    </location>
</feature>
<reference evidence="4" key="1">
    <citation type="journal article" date="2015" name="BMC Genomics">
        <title>Genomic and transcriptomic analysis of the endophytic fungus Pestalotiopsis fici reveals its lifestyle and high potential for synthesis of natural products.</title>
        <authorList>
            <person name="Wang X."/>
            <person name="Zhang X."/>
            <person name="Liu L."/>
            <person name="Xiang M."/>
            <person name="Wang W."/>
            <person name="Sun X."/>
            <person name="Che Y."/>
            <person name="Guo L."/>
            <person name="Liu G."/>
            <person name="Guo L."/>
            <person name="Wang C."/>
            <person name="Yin W.B."/>
            <person name="Stadler M."/>
            <person name="Zhang X."/>
            <person name="Liu X."/>
        </authorList>
    </citation>
    <scope>NUCLEOTIDE SEQUENCE [LARGE SCALE GENOMIC DNA]</scope>
    <source>
        <strain evidence="4">W106-1 / CGMCC3.15140</strain>
    </source>
</reference>
<name>W3XBW5_PESFW</name>
<dbReference type="GeneID" id="19270429"/>
<proteinExistence type="predicted"/>
<evidence type="ECO:0000256" key="1">
    <source>
        <dbReference type="SAM" id="MobiDB-lite"/>
    </source>
</evidence>
<feature type="chain" id="PRO_5004835994" description="Hypersensitive response-inducing protein" evidence="2">
    <location>
        <begin position="17"/>
        <end position="143"/>
    </location>
</feature>
<dbReference type="OMA" id="QAYVGPK"/>
<dbReference type="EMBL" id="KI912111">
    <property type="protein sequence ID" value="ETS83540.1"/>
    <property type="molecule type" value="Genomic_DNA"/>
</dbReference>
<evidence type="ECO:0000256" key="2">
    <source>
        <dbReference type="SAM" id="SignalP"/>
    </source>
</evidence>
<dbReference type="Proteomes" id="UP000030651">
    <property type="component" value="Unassembled WGS sequence"/>
</dbReference>
<dbReference type="eggNOG" id="ENOG502T47V">
    <property type="taxonomic scope" value="Eukaryota"/>
</dbReference>
<keyword evidence="4" id="KW-1185">Reference proteome</keyword>
<sequence>MQFFATALLAASAVSAAAIKRDVVFSVSDFSAACIAHSTQCSYSFGVIQPGTMETTPVTCSAMVTANNDGTLPDVTDGTCENSSRTWTVTRGDAGLLFTVSQQVTPSSAQSGSYTIPSSDLTKSDAPNAAVESYTGPTAFDLQ</sequence>
<dbReference type="InParanoid" id="W3XBW5"/>